<dbReference type="Proteomes" id="UP000219788">
    <property type="component" value="Unassembled WGS sequence"/>
</dbReference>
<dbReference type="InterPro" id="IPR038722">
    <property type="entry name" value="Ner_HTH_dom"/>
</dbReference>
<proteinExistence type="inferred from homology"/>
<dbReference type="STRING" id="636.AAW15_14100"/>
<dbReference type="GO" id="GO:0003677">
    <property type="term" value="F:DNA binding"/>
    <property type="evidence" value="ECO:0007669"/>
    <property type="project" value="UniProtKB-KW"/>
</dbReference>
<dbReference type="GeneID" id="93122837"/>
<dbReference type="OrthoDB" id="5405994at2"/>
<name>A0A2A7U600_EDWTA</name>
<keyword evidence="4" id="KW-0804">Transcription</keyword>
<dbReference type="RefSeq" id="WP_005281296.1">
    <property type="nucleotide sequence ID" value="NZ_AP028090.1"/>
</dbReference>
<keyword evidence="2" id="KW-0805">Transcription regulation</keyword>
<evidence type="ECO:0000313" key="7">
    <source>
        <dbReference type="Proteomes" id="UP000219788"/>
    </source>
</evidence>
<evidence type="ECO:0000259" key="5">
    <source>
        <dbReference type="Pfam" id="PF13693"/>
    </source>
</evidence>
<comment type="caution">
    <text evidence="6">The sequence shown here is derived from an EMBL/GenBank/DDBJ whole genome shotgun (WGS) entry which is preliminary data.</text>
</comment>
<reference evidence="7" key="1">
    <citation type="submission" date="2017-09" db="EMBL/GenBank/DDBJ databases">
        <title>FDA dAtabase for Regulatory Grade micrObial Sequences (FDA-ARGOS): Supporting development and validation of Infectious Disease Dx tests.</title>
        <authorList>
            <person name="Goldberg B."/>
            <person name="Campos J."/>
            <person name="Tallon L."/>
            <person name="Sadzewicz L."/>
            <person name="Ott S."/>
            <person name="Zhao X."/>
            <person name="Nagaraj S."/>
            <person name="Vavikolanu K."/>
            <person name="Aluvathingal J."/>
            <person name="Nadendla S."/>
            <person name="Geyer C."/>
            <person name="Sichtig H."/>
        </authorList>
    </citation>
    <scope>NUCLEOTIDE SEQUENCE [LARGE SCALE GENOMIC DNA]</scope>
    <source>
        <strain evidence="7">FDAARGOS_370</strain>
    </source>
</reference>
<accession>A0A2A7U600</accession>
<dbReference type="InterPro" id="IPR010982">
    <property type="entry name" value="Lambda_DNA-bd_dom_sf"/>
</dbReference>
<dbReference type="Gene3D" id="1.10.260.40">
    <property type="entry name" value="lambda repressor-like DNA-binding domains"/>
    <property type="match status" value="1"/>
</dbReference>
<evidence type="ECO:0000256" key="3">
    <source>
        <dbReference type="ARBA" id="ARBA00023125"/>
    </source>
</evidence>
<protein>
    <submittedName>
        <fullName evidence="6">Transcriptional regulator</fullName>
    </submittedName>
</protein>
<evidence type="ECO:0000256" key="4">
    <source>
        <dbReference type="ARBA" id="ARBA00023163"/>
    </source>
</evidence>
<gene>
    <name evidence="6" type="ORF">CRM76_18770</name>
</gene>
<evidence type="ECO:0000313" key="6">
    <source>
        <dbReference type="EMBL" id="PEH73826.1"/>
    </source>
</evidence>
<organism evidence="6 7">
    <name type="scientific">Edwardsiella tarda</name>
    <dbReference type="NCBI Taxonomy" id="636"/>
    <lineage>
        <taxon>Bacteria</taxon>
        <taxon>Pseudomonadati</taxon>
        <taxon>Pseudomonadota</taxon>
        <taxon>Gammaproteobacteria</taxon>
        <taxon>Enterobacterales</taxon>
        <taxon>Hafniaceae</taxon>
        <taxon>Edwardsiella</taxon>
    </lineage>
</organism>
<evidence type="ECO:0000256" key="2">
    <source>
        <dbReference type="ARBA" id="ARBA00023015"/>
    </source>
</evidence>
<dbReference type="Pfam" id="PF13693">
    <property type="entry name" value="HTH_35"/>
    <property type="match status" value="1"/>
</dbReference>
<dbReference type="SUPFAM" id="SSF47413">
    <property type="entry name" value="lambda repressor-like DNA-binding domains"/>
    <property type="match status" value="1"/>
</dbReference>
<keyword evidence="3" id="KW-0238">DNA-binding</keyword>
<evidence type="ECO:0000256" key="1">
    <source>
        <dbReference type="ARBA" id="ARBA00006157"/>
    </source>
</evidence>
<sequence>MKKTIPEDWHPAEIIAALHKRKLTLTQVSRNAGLSSSTLANALTRAWPKGEWLIADALEIHPSKIWPSRYYDPVTHELLDRKSLIRDVLSKRKT</sequence>
<dbReference type="AlphaFoldDB" id="A0A2A7U600"/>
<feature type="domain" description="Ner winged helix-turn-helix DNA-binding" evidence="5">
    <location>
        <begin position="8"/>
        <end position="82"/>
    </location>
</feature>
<dbReference type="EMBL" id="PDDV01000013">
    <property type="protein sequence ID" value="PEH73826.1"/>
    <property type="molecule type" value="Genomic_DNA"/>
</dbReference>
<comment type="similarity">
    <text evidence="1">Belongs to the ner transcriptional regulatory family.</text>
</comment>